<feature type="region of interest" description="Disordered" evidence="1">
    <location>
        <begin position="1"/>
        <end position="26"/>
    </location>
</feature>
<dbReference type="Proteomes" id="UP000677918">
    <property type="component" value="Unassembled WGS sequence"/>
</dbReference>
<dbReference type="EMBL" id="BOVK01000025">
    <property type="protein sequence ID" value="GIQ69172.1"/>
    <property type="molecule type" value="Genomic_DNA"/>
</dbReference>
<reference evidence="2" key="1">
    <citation type="submission" date="2021-04" db="EMBL/GenBank/DDBJ databases">
        <title>Draft genome sequence of Xylanibacillus composti strain K13.</title>
        <authorList>
            <person name="Uke A."/>
            <person name="Chhe C."/>
            <person name="Baramee S."/>
            <person name="Kosugi A."/>
        </authorList>
    </citation>
    <scope>NUCLEOTIDE SEQUENCE</scope>
    <source>
        <strain evidence="2">K13</strain>
    </source>
</reference>
<accession>A0A8J4M2Q4</accession>
<proteinExistence type="predicted"/>
<keyword evidence="3" id="KW-1185">Reference proteome</keyword>
<organism evidence="2 3">
    <name type="scientific">Xylanibacillus composti</name>
    <dbReference type="NCBI Taxonomy" id="1572762"/>
    <lineage>
        <taxon>Bacteria</taxon>
        <taxon>Bacillati</taxon>
        <taxon>Bacillota</taxon>
        <taxon>Bacilli</taxon>
        <taxon>Bacillales</taxon>
        <taxon>Paenibacillaceae</taxon>
        <taxon>Xylanibacillus</taxon>
    </lineage>
</organism>
<gene>
    <name evidence="2" type="ORF">XYCOK13_19960</name>
</gene>
<comment type="caution">
    <text evidence="2">The sequence shown here is derived from an EMBL/GenBank/DDBJ whole genome shotgun (WGS) entry which is preliminary data.</text>
</comment>
<evidence type="ECO:0000256" key="1">
    <source>
        <dbReference type="SAM" id="MobiDB-lite"/>
    </source>
</evidence>
<evidence type="ECO:0000313" key="3">
    <source>
        <dbReference type="Proteomes" id="UP000677918"/>
    </source>
</evidence>
<protein>
    <submittedName>
        <fullName evidence="2">Uncharacterized protein</fullName>
    </submittedName>
</protein>
<sequence>MQPQASDRAVHRLGHPPPTRGKQKGVPQIRLLANPDAIGIALLQINLLHNALMRF</sequence>
<name>A0A8J4M2Q4_9BACL</name>
<evidence type="ECO:0000313" key="2">
    <source>
        <dbReference type="EMBL" id="GIQ69172.1"/>
    </source>
</evidence>
<dbReference type="AlphaFoldDB" id="A0A8J4M2Q4"/>